<evidence type="ECO:0000313" key="3">
    <source>
        <dbReference type="Proteomes" id="UP001196068"/>
    </source>
</evidence>
<dbReference type="InterPro" id="IPR051680">
    <property type="entry name" value="ATP-dep_Glu-Cys_Ligase-2"/>
</dbReference>
<dbReference type="PANTHER" id="PTHR34595:SF7">
    <property type="entry name" value="SLL1039 PROTEIN"/>
    <property type="match status" value="1"/>
</dbReference>
<proteinExistence type="predicted"/>
<comment type="caution">
    <text evidence="2">The sequence shown here is derived from an EMBL/GenBank/DDBJ whole genome shotgun (WGS) entry which is preliminary data.</text>
</comment>
<dbReference type="PANTHER" id="PTHR34595">
    <property type="entry name" value="BLR5612 PROTEIN"/>
    <property type="match status" value="1"/>
</dbReference>
<organism evidence="2 3">
    <name type="scientific">Plastoroseomonas arctica</name>
    <dbReference type="NCBI Taxonomy" id="1509237"/>
    <lineage>
        <taxon>Bacteria</taxon>
        <taxon>Pseudomonadati</taxon>
        <taxon>Pseudomonadota</taxon>
        <taxon>Alphaproteobacteria</taxon>
        <taxon>Acetobacterales</taxon>
        <taxon>Acetobacteraceae</taxon>
        <taxon>Plastoroseomonas</taxon>
    </lineage>
</organism>
<dbReference type="EMBL" id="JAAEDH010000001">
    <property type="protein sequence ID" value="MBR0653466.1"/>
    <property type="molecule type" value="Genomic_DNA"/>
</dbReference>
<gene>
    <name evidence="2" type="ORF">GXW79_00085</name>
</gene>
<feature type="domain" description="DUF403" evidence="1">
    <location>
        <begin position="1"/>
        <end position="309"/>
    </location>
</feature>
<sequence length="311" mass="34897">MLSRTADSLFWLGRYTERAGNVARGLTVAARMAGLTHRDEEWQSLLVATGAETGFFEKHEEPTREAVLHHLILDPDNASGLLPSIEAARRNARQVRAALTVDMWEAINDTWNEARKLAPAALTVDGLAPFLDWVKARSLLFYGAAADTMLRDEAWRFTHLGTMLERGDNTARLLDVRHTMLAKQPEAEGSAIDYLQWQAVLRSVSAQRAYQWLYHTRLQPNLVAELLILRQELPRSMIACYRRVDQTLDALANAGGGRRGECHRLAGELHAKLKFGRIEAIMDGGLHEFLTECIDRNVALGGQIATFYLTH</sequence>
<name>A0AAF1JTT0_9PROT</name>
<dbReference type="Proteomes" id="UP001196068">
    <property type="component" value="Unassembled WGS sequence"/>
</dbReference>
<dbReference type="RefSeq" id="WP_211872176.1">
    <property type="nucleotide sequence ID" value="NZ_JAAEDH010000001.1"/>
</dbReference>
<dbReference type="Pfam" id="PF04168">
    <property type="entry name" value="Alpha-E"/>
    <property type="match status" value="1"/>
</dbReference>
<accession>A0AAF1JTT0</accession>
<keyword evidence="3" id="KW-1185">Reference proteome</keyword>
<dbReference type="AlphaFoldDB" id="A0AAF1JTT0"/>
<protein>
    <submittedName>
        <fullName evidence="2">Alpha-E domain-containing protein</fullName>
    </submittedName>
</protein>
<evidence type="ECO:0000259" key="1">
    <source>
        <dbReference type="Pfam" id="PF04168"/>
    </source>
</evidence>
<evidence type="ECO:0000313" key="2">
    <source>
        <dbReference type="EMBL" id="MBR0653466.1"/>
    </source>
</evidence>
<reference evidence="2" key="2">
    <citation type="journal article" date="2021" name="Syst. Appl. Microbiol.">
        <title>Roseomonas hellenica sp. nov., isolated from roots of wild-growing Alkanna tinctoria.</title>
        <authorList>
            <person name="Rat A."/>
            <person name="Naranjo H.D."/>
            <person name="Lebbe L."/>
            <person name="Cnockaert M."/>
            <person name="Krigas N."/>
            <person name="Grigoriadou K."/>
            <person name="Maloupa E."/>
            <person name="Willems A."/>
        </authorList>
    </citation>
    <scope>NUCLEOTIDE SEQUENCE</scope>
    <source>
        <strain evidence="2">LMG 28251</strain>
    </source>
</reference>
<dbReference type="InterPro" id="IPR007296">
    <property type="entry name" value="DUF403"/>
</dbReference>
<reference evidence="2" key="1">
    <citation type="submission" date="2020-01" db="EMBL/GenBank/DDBJ databases">
        <authorList>
            <person name="Rat A."/>
        </authorList>
    </citation>
    <scope>NUCLEOTIDE SEQUENCE</scope>
    <source>
        <strain evidence="2">LMG 28251</strain>
    </source>
</reference>